<dbReference type="PRINTS" id="PR00081">
    <property type="entry name" value="GDHRDH"/>
</dbReference>
<dbReference type="Gene3D" id="3.40.50.720">
    <property type="entry name" value="NAD(P)-binding Rossmann-like Domain"/>
    <property type="match status" value="1"/>
</dbReference>
<proteinExistence type="predicted"/>
<name>A0AAD9JCL3_RIDPI</name>
<dbReference type="EMBL" id="JAODUO010002822">
    <property type="protein sequence ID" value="KAK2150223.1"/>
    <property type="molecule type" value="Genomic_DNA"/>
</dbReference>
<evidence type="ECO:0000313" key="3">
    <source>
        <dbReference type="Proteomes" id="UP001209878"/>
    </source>
</evidence>
<dbReference type="InterPro" id="IPR020904">
    <property type="entry name" value="Sc_DH/Rdtase_CS"/>
</dbReference>
<dbReference type="PANTHER" id="PTHR43975:SF2">
    <property type="entry name" value="EG:BACR7A4.14 PROTEIN-RELATED"/>
    <property type="match status" value="1"/>
</dbReference>
<sequence length="256" mass="27702">MYLAYLFVNAGASSGIGAATAVLFSKLGAKLALTGRNEENLKKTVEQCEKELPTNKPLLVLGDLSKETDTKSIMEKTVKHYGKLDVLVNNAGILEFGSIEDTSLDQYDRVMGVNVRSMYHLTMLAVPHLIDTRGNIINVSSVNGLRSFPNVLAYNVSKSAVDQFTRCVALELAAKQVRVNSVNPGVTITDLQKRGGLTEEKYLQFLERSKTTHALGRPGNVDEVASAIAFLASDSASFITGVQLPVDGGRHAMCPR</sequence>
<keyword evidence="3" id="KW-1185">Reference proteome</keyword>
<accession>A0AAD9JCL3</accession>
<dbReference type="SUPFAM" id="SSF51735">
    <property type="entry name" value="NAD(P)-binding Rossmann-fold domains"/>
    <property type="match status" value="1"/>
</dbReference>
<reference evidence="2" key="1">
    <citation type="journal article" date="2023" name="Mol. Biol. Evol.">
        <title>Third-Generation Sequencing Reveals the Adaptive Role of the Epigenome in Three Deep-Sea Polychaetes.</title>
        <authorList>
            <person name="Perez M."/>
            <person name="Aroh O."/>
            <person name="Sun Y."/>
            <person name="Lan Y."/>
            <person name="Juniper S.K."/>
            <person name="Young C.R."/>
            <person name="Angers B."/>
            <person name="Qian P.Y."/>
        </authorList>
    </citation>
    <scope>NUCLEOTIDE SEQUENCE</scope>
    <source>
        <strain evidence="2">R07B-5</strain>
    </source>
</reference>
<dbReference type="FunFam" id="3.40.50.720:FF:000084">
    <property type="entry name" value="Short-chain dehydrogenase reductase"/>
    <property type="match status" value="1"/>
</dbReference>
<dbReference type="PROSITE" id="PS00061">
    <property type="entry name" value="ADH_SHORT"/>
    <property type="match status" value="1"/>
</dbReference>
<evidence type="ECO:0000313" key="2">
    <source>
        <dbReference type="EMBL" id="KAK2150223.1"/>
    </source>
</evidence>
<gene>
    <name evidence="2" type="ORF">NP493_2838g00006</name>
</gene>
<dbReference type="GO" id="GO:0016491">
    <property type="term" value="F:oxidoreductase activity"/>
    <property type="evidence" value="ECO:0007669"/>
    <property type="project" value="UniProtKB-KW"/>
</dbReference>
<dbReference type="InterPro" id="IPR002347">
    <property type="entry name" value="SDR_fam"/>
</dbReference>
<dbReference type="PANTHER" id="PTHR43975">
    <property type="entry name" value="ZGC:101858"/>
    <property type="match status" value="1"/>
</dbReference>
<keyword evidence="1" id="KW-0560">Oxidoreductase</keyword>
<organism evidence="2 3">
    <name type="scientific">Ridgeia piscesae</name>
    <name type="common">Tubeworm</name>
    <dbReference type="NCBI Taxonomy" id="27915"/>
    <lineage>
        <taxon>Eukaryota</taxon>
        <taxon>Metazoa</taxon>
        <taxon>Spiralia</taxon>
        <taxon>Lophotrochozoa</taxon>
        <taxon>Annelida</taxon>
        <taxon>Polychaeta</taxon>
        <taxon>Sedentaria</taxon>
        <taxon>Canalipalpata</taxon>
        <taxon>Sabellida</taxon>
        <taxon>Siboglinidae</taxon>
        <taxon>Ridgeia</taxon>
    </lineage>
</organism>
<dbReference type="NCBIfam" id="NF005559">
    <property type="entry name" value="PRK07231.1"/>
    <property type="match status" value="1"/>
</dbReference>
<dbReference type="Proteomes" id="UP001209878">
    <property type="component" value="Unassembled WGS sequence"/>
</dbReference>
<dbReference type="AlphaFoldDB" id="A0AAD9JCL3"/>
<evidence type="ECO:0000256" key="1">
    <source>
        <dbReference type="ARBA" id="ARBA00023002"/>
    </source>
</evidence>
<dbReference type="Pfam" id="PF13561">
    <property type="entry name" value="adh_short_C2"/>
    <property type="match status" value="1"/>
</dbReference>
<dbReference type="PRINTS" id="PR00080">
    <property type="entry name" value="SDRFAMILY"/>
</dbReference>
<comment type="caution">
    <text evidence="2">The sequence shown here is derived from an EMBL/GenBank/DDBJ whole genome shotgun (WGS) entry which is preliminary data.</text>
</comment>
<dbReference type="InterPro" id="IPR036291">
    <property type="entry name" value="NAD(P)-bd_dom_sf"/>
</dbReference>
<protein>
    <submittedName>
        <fullName evidence="2">Uncharacterized protein</fullName>
    </submittedName>
</protein>